<accession>A0A421BR14</accession>
<protein>
    <submittedName>
        <fullName evidence="3">DUF2852 domain-containing protein</fullName>
    </submittedName>
</protein>
<evidence type="ECO:0000256" key="2">
    <source>
        <dbReference type="SAM" id="Phobius"/>
    </source>
</evidence>
<dbReference type="InterPro" id="IPR021273">
    <property type="entry name" value="DUF2852"/>
</dbReference>
<sequence length="154" mass="17263">MSAYAYTDVPARPGWIARTLNWLDERGPISWIVVMVGSFIFAGPLGLVVLGFILITGRFGRGCRRNAERFAACAPRMNFHASRPTGNRAFDAYKADTLARLEREQDDFEAFLARLREARDKAEFDQYMDERARAAAAMPETARTADDAPEAPRS</sequence>
<proteinExistence type="predicted"/>
<reference evidence="3 4" key="1">
    <citation type="submission" date="2018-10" db="EMBL/GenBank/DDBJ databases">
        <title>Rhodobacter sp . BO-81.</title>
        <authorList>
            <person name="Im W.T."/>
        </authorList>
    </citation>
    <scope>NUCLEOTIDE SEQUENCE [LARGE SCALE GENOMIC DNA]</scope>
    <source>
        <strain evidence="3 4">BO-81</strain>
    </source>
</reference>
<dbReference type="EMBL" id="RCHI01000006">
    <property type="protein sequence ID" value="RLL65393.1"/>
    <property type="molecule type" value="Genomic_DNA"/>
</dbReference>
<feature type="compositionally biased region" description="Basic and acidic residues" evidence="1">
    <location>
        <begin position="143"/>
        <end position="154"/>
    </location>
</feature>
<organism evidence="3 4">
    <name type="scientific">Paenirhodobacter hankyongi</name>
    <dbReference type="NCBI Taxonomy" id="2294033"/>
    <lineage>
        <taxon>Bacteria</taxon>
        <taxon>Pseudomonadati</taxon>
        <taxon>Pseudomonadota</taxon>
        <taxon>Alphaproteobacteria</taxon>
        <taxon>Rhodobacterales</taxon>
        <taxon>Rhodobacter group</taxon>
        <taxon>Paenirhodobacter</taxon>
    </lineage>
</organism>
<gene>
    <name evidence="3" type="ORF">DYS74_08740</name>
</gene>
<feature type="transmembrane region" description="Helical" evidence="2">
    <location>
        <begin position="29"/>
        <end position="55"/>
    </location>
</feature>
<keyword evidence="4" id="KW-1185">Reference proteome</keyword>
<dbReference type="Proteomes" id="UP000279673">
    <property type="component" value="Unassembled WGS sequence"/>
</dbReference>
<keyword evidence="2" id="KW-0812">Transmembrane</keyword>
<keyword evidence="2" id="KW-1133">Transmembrane helix</keyword>
<evidence type="ECO:0000256" key="1">
    <source>
        <dbReference type="SAM" id="MobiDB-lite"/>
    </source>
</evidence>
<dbReference type="AlphaFoldDB" id="A0A421BR14"/>
<keyword evidence="2" id="KW-0472">Membrane</keyword>
<feature type="region of interest" description="Disordered" evidence="1">
    <location>
        <begin position="135"/>
        <end position="154"/>
    </location>
</feature>
<evidence type="ECO:0000313" key="3">
    <source>
        <dbReference type="EMBL" id="RLL65393.1"/>
    </source>
</evidence>
<comment type="caution">
    <text evidence="3">The sequence shown here is derived from an EMBL/GenBank/DDBJ whole genome shotgun (WGS) entry which is preliminary data.</text>
</comment>
<dbReference type="RefSeq" id="WP_121532905.1">
    <property type="nucleotide sequence ID" value="NZ_RCHI01000006.1"/>
</dbReference>
<name>A0A421BR14_9RHOB</name>
<evidence type="ECO:0000313" key="4">
    <source>
        <dbReference type="Proteomes" id="UP000279673"/>
    </source>
</evidence>
<dbReference type="Pfam" id="PF11014">
    <property type="entry name" value="DUF2852"/>
    <property type="match status" value="1"/>
</dbReference>